<proteinExistence type="predicted"/>
<dbReference type="Pfam" id="PF00326">
    <property type="entry name" value="Peptidase_S9"/>
    <property type="match status" value="1"/>
</dbReference>
<accession>A0ABN2NRE4</accession>
<evidence type="ECO:0000256" key="3">
    <source>
        <dbReference type="ARBA" id="ARBA00022825"/>
    </source>
</evidence>
<evidence type="ECO:0000313" key="7">
    <source>
        <dbReference type="EMBL" id="GAA1875494.1"/>
    </source>
</evidence>
<evidence type="ECO:0000256" key="1">
    <source>
        <dbReference type="ARBA" id="ARBA00022670"/>
    </source>
</evidence>
<dbReference type="PRINTS" id="PR00862">
    <property type="entry name" value="PROLIGOPTASE"/>
</dbReference>
<feature type="region of interest" description="Disordered" evidence="4">
    <location>
        <begin position="383"/>
        <end position="416"/>
    </location>
</feature>
<evidence type="ECO:0000313" key="8">
    <source>
        <dbReference type="Proteomes" id="UP001501094"/>
    </source>
</evidence>
<keyword evidence="2" id="KW-0378">Hydrolase</keyword>
<dbReference type="Gene3D" id="2.130.10.120">
    <property type="entry name" value="Prolyl oligopeptidase, N-terminal domain"/>
    <property type="match status" value="2"/>
</dbReference>
<dbReference type="InterPro" id="IPR023302">
    <property type="entry name" value="Pept_S9A_N"/>
</dbReference>
<keyword evidence="3" id="KW-0720">Serine protease</keyword>
<evidence type="ECO:0000256" key="2">
    <source>
        <dbReference type="ARBA" id="ARBA00022801"/>
    </source>
</evidence>
<dbReference type="EMBL" id="BAAANL010000011">
    <property type="protein sequence ID" value="GAA1875494.1"/>
    <property type="molecule type" value="Genomic_DNA"/>
</dbReference>
<name>A0ABN2NRE4_9MICO</name>
<dbReference type="Gene3D" id="3.40.50.1820">
    <property type="entry name" value="alpha/beta hydrolase"/>
    <property type="match status" value="2"/>
</dbReference>
<gene>
    <name evidence="7" type="ORF">GCM10009751_39030</name>
</gene>
<dbReference type="SUPFAM" id="SSF50993">
    <property type="entry name" value="Peptidase/esterase 'gauge' domain"/>
    <property type="match status" value="1"/>
</dbReference>
<keyword evidence="8" id="KW-1185">Reference proteome</keyword>
<dbReference type="SUPFAM" id="SSF53474">
    <property type="entry name" value="alpha/beta-Hydrolases"/>
    <property type="match status" value="1"/>
</dbReference>
<organism evidence="7 8">
    <name type="scientific">Myceligenerans crystallogenes</name>
    <dbReference type="NCBI Taxonomy" id="316335"/>
    <lineage>
        <taxon>Bacteria</taxon>
        <taxon>Bacillati</taxon>
        <taxon>Actinomycetota</taxon>
        <taxon>Actinomycetes</taxon>
        <taxon>Micrococcales</taxon>
        <taxon>Promicromonosporaceae</taxon>
        <taxon>Myceligenerans</taxon>
    </lineage>
</organism>
<dbReference type="Pfam" id="PF02897">
    <property type="entry name" value="Peptidase_S9_N"/>
    <property type="match status" value="1"/>
</dbReference>
<dbReference type="InterPro" id="IPR001375">
    <property type="entry name" value="Peptidase_S9_cat"/>
</dbReference>
<protein>
    <submittedName>
        <fullName evidence="7">Prolyl oligopeptidase family serine peptidase</fullName>
    </submittedName>
</protein>
<dbReference type="InterPro" id="IPR002470">
    <property type="entry name" value="Peptidase_S9A"/>
</dbReference>
<keyword evidence="1" id="KW-0645">Protease</keyword>
<dbReference type="Proteomes" id="UP001501094">
    <property type="component" value="Unassembled WGS sequence"/>
</dbReference>
<comment type="caution">
    <text evidence="7">The sequence shown here is derived from an EMBL/GenBank/DDBJ whole genome shotgun (WGS) entry which is preliminary data.</text>
</comment>
<dbReference type="PANTHER" id="PTHR42881">
    <property type="entry name" value="PROLYL ENDOPEPTIDASE"/>
    <property type="match status" value="1"/>
</dbReference>
<dbReference type="RefSeq" id="WP_344106312.1">
    <property type="nucleotide sequence ID" value="NZ_BAAANL010000011.1"/>
</dbReference>
<evidence type="ECO:0000259" key="6">
    <source>
        <dbReference type="Pfam" id="PF02897"/>
    </source>
</evidence>
<sequence>MAAPPRTPLDPGSDPAGDVFADPFGWLEDVSGDRALGWVRERNALSARALGGDLFTAIEEQVREVLDAQDKIPHVAQIGGYYYNFWRDARHVRGIWRRTTPSSYTSDRPDWETVLDLDALAEAEGESWVWHGASVLRPSPEEVAAGVPWRRALVDLSPGGSDADVTREFDLVEKRFVPAQEGGFVRPAAKGSVGWADEDTVFLTTDLGEGTTTTSGYPRIARLWRRGTPMSDAVTVFEGQESDVAVSAYRSRTPGFERDIVVRTPSFFTSETWLVRDAGTPDQELVRIDVPDSANVGFHREWLLVRLREDWTPPEFGGAPVTYRAGSLLAAPFDAFLAGSRRLTVLFEPTPTSSLAGTTWTRHHLVVNVLEDVTNRLHVLTPPELAGGTDDAAGAAGKTAGAAGGGAAPAGDDAAAGRPWVRSEFPVSGELLAVGTGAVDVVDSDDVWVTTTGFLTPPTLSRATVVGPDAEPAPPVPLKAAPARFESAGMVARQRFTTSDDGTRVPYFLVGRADVLDRGDAPTMLYGYGGFEISLTPGYSGGIGRAWLERGGVYAVANIRGGGEYGPAWHQAALREHRHRAYEDFAAVARDLVASGVTTPARLGMEGRSNGGLLAGNMLTQYPELFGAIIVGVPLLDMKRYTHLLAGASWAAEYGDPDTDDWEFLRRYSPYHLFDGARAYPPVLFTTSTKDDRVHPGHARKLAALMLAHGKDVTYYENIEGGHGGAADNAQAAHMAATHWTFLWNRLTPGNDAPSPPA</sequence>
<evidence type="ECO:0000259" key="5">
    <source>
        <dbReference type="Pfam" id="PF00326"/>
    </source>
</evidence>
<dbReference type="PANTHER" id="PTHR42881:SF13">
    <property type="entry name" value="PROLYL ENDOPEPTIDASE"/>
    <property type="match status" value="1"/>
</dbReference>
<feature type="domain" description="Peptidase S9A N-terminal" evidence="6">
    <location>
        <begin position="15"/>
        <end position="459"/>
    </location>
</feature>
<feature type="compositionally biased region" description="Low complexity" evidence="4">
    <location>
        <begin position="386"/>
        <end position="401"/>
    </location>
</feature>
<dbReference type="InterPro" id="IPR029058">
    <property type="entry name" value="AB_hydrolase_fold"/>
</dbReference>
<evidence type="ECO:0000256" key="4">
    <source>
        <dbReference type="SAM" id="MobiDB-lite"/>
    </source>
</evidence>
<reference evidence="7 8" key="1">
    <citation type="journal article" date="2019" name="Int. J. Syst. Evol. Microbiol.">
        <title>The Global Catalogue of Microorganisms (GCM) 10K type strain sequencing project: providing services to taxonomists for standard genome sequencing and annotation.</title>
        <authorList>
            <consortium name="The Broad Institute Genomics Platform"/>
            <consortium name="The Broad Institute Genome Sequencing Center for Infectious Disease"/>
            <person name="Wu L."/>
            <person name="Ma J."/>
        </authorList>
    </citation>
    <scope>NUCLEOTIDE SEQUENCE [LARGE SCALE GENOMIC DNA]</scope>
    <source>
        <strain evidence="7 8">JCM 14326</strain>
    </source>
</reference>
<feature type="domain" description="Peptidase S9 prolyl oligopeptidase catalytic" evidence="5">
    <location>
        <begin position="547"/>
        <end position="747"/>
    </location>
</feature>
<dbReference type="InterPro" id="IPR051167">
    <property type="entry name" value="Prolyl_oligopep/macrocyclase"/>
</dbReference>